<feature type="region of interest" description="Disordered" evidence="1">
    <location>
        <begin position="1"/>
        <end position="24"/>
    </location>
</feature>
<keyword evidence="3" id="KW-1185">Reference proteome</keyword>
<evidence type="ECO:0000313" key="2">
    <source>
        <dbReference type="EnsemblPlants" id="AUR62029786-RA:cds"/>
    </source>
</evidence>
<reference evidence="2" key="1">
    <citation type="journal article" date="2017" name="Nature">
        <title>The genome of Chenopodium quinoa.</title>
        <authorList>
            <person name="Jarvis D.E."/>
            <person name="Ho Y.S."/>
            <person name="Lightfoot D.J."/>
            <person name="Schmoeckel S.M."/>
            <person name="Li B."/>
            <person name="Borm T.J.A."/>
            <person name="Ohyanagi H."/>
            <person name="Mineta K."/>
            <person name="Michell C.T."/>
            <person name="Saber N."/>
            <person name="Kharbatia N.M."/>
            <person name="Rupper R.R."/>
            <person name="Sharp A.R."/>
            <person name="Dally N."/>
            <person name="Boughton B.A."/>
            <person name="Woo Y.H."/>
            <person name="Gao G."/>
            <person name="Schijlen E.G.W.M."/>
            <person name="Guo X."/>
            <person name="Momin A.A."/>
            <person name="Negrao S."/>
            <person name="Al-Babili S."/>
            <person name="Gehring C."/>
            <person name="Roessner U."/>
            <person name="Jung C."/>
            <person name="Murphy K."/>
            <person name="Arold S.T."/>
            <person name="Gojobori T."/>
            <person name="van der Linden C.G."/>
            <person name="van Loo E.N."/>
            <person name="Jellen E.N."/>
            <person name="Maughan P.J."/>
            <person name="Tester M."/>
        </authorList>
    </citation>
    <scope>NUCLEOTIDE SEQUENCE [LARGE SCALE GENOMIC DNA]</scope>
    <source>
        <strain evidence="2">cv. PI 614886</strain>
    </source>
</reference>
<dbReference type="EnsemblPlants" id="AUR62029786-RA">
    <property type="protein sequence ID" value="AUR62029786-RA:cds"/>
    <property type="gene ID" value="AUR62029786"/>
</dbReference>
<evidence type="ECO:0000256" key="1">
    <source>
        <dbReference type="SAM" id="MobiDB-lite"/>
    </source>
</evidence>
<dbReference type="Gramene" id="AUR62029786-RA">
    <property type="protein sequence ID" value="AUR62029786-RA:cds"/>
    <property type="gene ID" value="AUR62029786"/>
</dbReference>
<dbReference type="Proteomes" id="UP000596660">
    <property type="component" value="Unplaced"/>
</dbReference>
<accession>A0A803MI38</accession>
<name>A0A803MI38_CHEQI</name>
<evidence type="ECO:0008006" key="4">
    <source>
        <dbReference type="Google" id="ProtNLM"/>
    </source>
</evidence>
<sequence>MASSPPYRHPNHRDESRSNKSLRMGGVAKPPPNFSFIGPINYNQCAIGRFVDLAGIIRVQSAIFNGRIINLRRYHRSFSPQLINFNSTSLWVRIHGLPFLYLTREWATQILSHVGYIQEFEFKGEGLPPSADMRVKMVIDLSQPLIPGCFVPLEGHSETKCRITEEVAARRLKSRVAAIERQGMRVLYGPRNSTYYSNLIRGLPIRERYRNPEANLVRPEEPEDVPMEDRNLSGDGGSDSEDSSDNSGGTRLGLGRDPYAQFYPADRSNDRDSPRFSNELTRVVQSFSTHVSSVNLLSAAVHISSGDCPRVVDQPPDLSLNLNHSSATSLPPLLSSANLVNRSTLMPPITSNFEVGESSSRPTLFYRRRGNDGRVALPNLSIAAPPPSSLPQPSLQLLNLMPEPTVTLISPPENEITNVANCFIQAGKQLARSLRLSGSRVHPCSDSEKSIAIGRYTQSEGGYNFRESFSDLRWGEKNRLKTLNRWSDKGAFALWRRNASGQQVFKSKAISDDDMARQWGLQVDADIMDRARKRKSPSPSSLDSTGSNNMKKLRIAPFVANRMNAAEDYSFSLGEDEKRFCVENWFRGQCSSL</sequence>
<reference evidence="2" key="2">
    <citation type="submission" date="2021-03" db="UniProtKB">
        <authorList>
            <consortium name="EnsemblPlants"/>
        </authorList>
    </citation>
    <scope>IDENTIFICATION</scope>
</reference>
<dbReference type="AlphaFoldDB" id="A0A803MI38"/>
<evidence type="ECO:0000313" key="3">
    <source>
        <dbReference type="Proteomes" id="UP000596660"/>
    </source>
</evidence>
<feature type="region of interest" description="Disordered" evidence="1">
    <location>
        <begin position="213"/>
        <end position="274"/>
    </location>
</feature>
<protein>
    <recommendedName>
        <fullName evidence="4">DUF4283 domain-containing protein</fullName>
    </recommendedName>
</protein>
<proteinExistence type="predicted"/>
<organism evidence="2 3">
    <name type="scientific">Chenopodium quinoa</name>
    <name type="common">Quinoa</name>
    <dbReference type="NCBI Taxonomy" id="63459"/>
    <lineage>
        <taxon>Eukaryota</taxon>
        <taxon>Viridiplantae</taxon>
        <taxon>Streptophyta</taxon>
        <taxon>Embryophyta</taxon>
        <taxon>Tracheophyta</taxon>
        <taxon>Spermatophyta</taxon>
        <taxon>Magnoliopsida</taxon>
        <taxon>eudicotyledons</taxon>
        <taxon>Gunneridae</taxon>
        <taxon>Pentapetalae</taxon>
        <taxon>Caryophyllales</taxon>
        <taxon>Chenopodiaceae</taxon>
        <taxon>Chenopodioideae</taxon>
        <taxon>Atripliceae</taxon>
        <taxon>Chenopodium</taxon>
    </lineage>
</organism>